<dbReference type="Gene3D" id="3.40.50.300">
    <property type="entry name" value="P-loop containing nucleotide triphosphate hydrolases"/>
    <property type="match status" value="1"/>
</dbReference>
<evidence type="ECO:0000313" key="6">
    <source>
        <dbReference type="EMBL" id="SFC93582.1"/>
    </source>
</evidence>
<comment type="similarity">
    <text evidence="1">Belongs to the GSP E family.</text>
</comment>
<dbReference type="Gene3D" id="3.30.300.160">
    <property type="entry name" value="Type II secretion system, protein E, N-terminal domain"/>
    <property type="match status" value="1"/>
</dbReference>
<evidence type="ECO:0000256" key="3">
    <source>
        <dbReference type="ARBA" id="ARBA00022840"/>
    </source>
</evidence>
<feature type="region of interest" description="Disordered" evidence="4">
    <location>
        <begin position="566"/>
        <end position="618"/>
    </location>
</feature>
<evidence type="ECO:0000256" key="1">
    <source>
        <dbReference type="ARBA" id="ARBA00006611"/>
    </source>
</evidence>
<reference evidence="6 7" key="1">
    <citation type="submission" date="2016-10" db="EMBL/GenBank/DDBJ databases">
        <authorList>
            <person name="de Groot N.N."/>
        </authorList>
    </citation>
    <scope>NUCLEOTIDE SEQUENCE [LARGE SCALE GENOMIC DNA]</scope>
    <source>
        <strain evidence="6 7">HL3</strain>
    </source>
</reference>
<feature type="compositionally biased region" description="Acidic residues" evidence="4">
    <location>
        <begin position="566"/>
        <end position="579"/>
    </location>
</feature>
<dbReference type="Pfam" id="PF05157">
    <property type="entry name" value="MshEN"/>
    <property type="match status" value="1"/>
</dbReference>
<dbReference type="STRING" id="1123397.SAMN05660831_00146"/>
<dbReference type="CDD" id="cd01129">
    <property type="entry name" value="PulE-GspE-like"/>
    <property type="match status" value="1"/>
</dbReference>
<keyword evidence="2" id="KW-0547">Nucleotide-binding</keyword>
<proteinExistence type="inferred from homology"/>
<protein>
    <submittedName>
        <fullName evidence="6">MSHA biogenesis protein MshE</fullName>
    </submittedName>
</protein>
<feature type="domain" description="Bacterial type II secretion system protein E" evidence="5">
    <location>
        <begin position="381"/>
        <end position="395"/>
    </location>
</feature>
<evidence type="ECO:0000313" key="7">
    <source>
        <dbReference type="Proteomes" id="UP000198611"/>
    </source>
</evidence>
<dbReference type="SUPFAM" id="SSF52540">
    <property type="entry name" value="P-loop containing nucleoside triphosphate hydrolases"/>
    <property type="match status" value="1"/>
</dbReference>
<dbReference type="AlphaFoldDB" id="A0A1I1N8M9"/>
<organism evidence="6 7">
    <name type="scientific">Thiohalospira halophila DSM 15071</name>
    <dbReference type="NCBI Taxonomy" id="1123397"/>
    <lineage>
        <taxon>Bacteria</taxon>
        <taxon>Pseudomonadati</taxon>
        <taxon>Pseudomonadota</taxon>
        <taxon>Gammaproteobacteria</taxon>
        <taxon>Thiohalospirales</taxon>
        <taxon>Thiohalospiraceae</taxon>
        <taxon>Thiohalospira</taxon>
    </lineage>
</organism>
<dbReference type="EMBL" id="FOMJ01000001">
    <property type="protein sequence ID" value="SFC93582.1"/>
    <property type="molecule type" value="Genomic_DNA"/>
</dbReference>
<dbReference type="PANTHER" id="PTHR30258:SF29">
    <property type="entry name" value="MSHA PILUS ASSEMBLY ATPASE MSHE"/>
    <property type="match status" value="1"/>
</dbReference>
<dbReference type="InterPro" id="IPR001482">
    <property type="entry name" value="T2SS/T4SS_dom"/>
</dbReference>
<dbReference type="GO" id="GO:0005886">
    <property type="term" value="C:plasma membrane"/>
    <property type="evidence" value="ECO:0007669"/>
    <property type="project" value="TreeGrafter"/>
</dbReference>
<dbReference type="InterPro" id="IPR027417">
    <property type="entry name" value="P-loop_NTPase"/>
</dbReference>
<dbReference type="GO" id="GO:0005524">
    <property type="term" value="F:ATP binding"/>
    <property type="evidence" value="ECO:0007669"/>
    <property type="project" value="UniProtKB-KW"/>
</dbReference>
<accession>A0A1I1N8M9</accession>
<dbReference type="Pfam" id="PF00437">
    <property type="entry name" value="T2SSE"/>
    <property type="match status" value="1"/>
</dbReference>
<evidence type="ECO:0000259" key="5">
    <source>
        <dbReference type="PROSITE" id="PS00662"/>
    </source>
</evidence>
<keyword evidence="7" id="KW-1185">Reference proteome</keyword>
<name>A0A1I1N8M9_9GAMM</name>
<dbReference type="RefSeq" id="WP_093426841.1">
    <property type="nucleotide sequence ID" value="NZ_FOMJ01000001.1"/>
</dbReference>
<dbReference type="OrthoDB" id="9804785at2"/>
<evidence type="ECO:0000256" key="4">
    <source>
        <dbReference type="SAM" id="MobiDB-lite"/>
    </source>
</evidence>
<dbReference type="FunFam" id="3.40.50.300:FF:000398">
    <property type="entry name" value="Type IV pilus assembly ATPase PilB"/>
    <property type="match status" value="1"/>
</dbReference>
<dbReference type="InterPro" id="IPR037257">
    <property type="entry name" value="T2SS_E_N_sf"/>
</dbReference>
<dbReference type="Gene3D" id="3.30.450.90">
    <property type="match status" value="1"/>
</dbReference>
<dbReference type="SMART" id="SM00382">
    <property type="entry name" value="AAA"/>
    <property type="match status" value="1"/>
</dbReference>
<dbReference type="Gene3D" id="1.10.40.70">
    <property type="match status" value="1"/>
</dbReference>
<dbReference type="Proteomes" id="UP000198611">
    <property type="component" value="Unassembled WGS sequence"/>
</dbReference>
<keyword evidence="3" id="KW-0067">ATP-binding</keyword>
<dbReference type="InterPro" id="IPR003593">
    <property type="entry name" value="AAA+_ATPase"/>
</dbReference>
<dbReference type="FunFam" id="3.30.450.90:FF:000001">
    <property type="entry name" value="Type II secretion system ATPase GspE"/>
    <property type="match status" value="1"/>
</dbReference>
<dbReference type="InterPro" id="IPR007831">
    <property type="entry name" value="T2SS_GspE_N"/>
</dbReference>
<dbReference type="SUPFAM" id="SSF160246">
    <property type="entry name" value="EspE N-terminal domain-like"/>
    <property type="match status" value="1"/>
</dbReference>
<dbReference type="PANTHER" id="PTHR30258">
    <property type="entry name" value="TYPE II SECRETION SYSTEM PROTEIN GSPE-RELATED"/>
    <property type="match status" value="1"/>
</dbReference>
<dbReference type="GO" id="GO:0016887">
    <property type="term" value="F:ATP hydrolysis activity"/>
    <property type="evidence" value="ECO:0007669"/>
    <property type="project" value="TreeGrafter"/>
</dbReference>
<dbReference type="PROSITE" id="PS00662">
    <property type="entry name" value="T2SP_E"/>
    <property type="match status" value="1"/>
</dbReference>
<evidence type="ECO:0000256" key="2">
    <source>
        <dbReference type="ARBA" id="ARBA00022741"/>
    </source>
</evidence>
<gene>
    <name evidence="6" type="ORF">SAMN05660831_00146</name>
</gene>
<sequence>MTQQRIRIGDLLVEKGRITDEQLKSALAEQKKTGRKLGRQLIEMGFVSEGDMLDLLSEQLKIPRVDLRHYRLDPETVQKLPETHARRFRAIVLEDTGEDYLVGLADPTDIFAYDELSRVLKKPVRLAVVSEDDLLNGIDTSYRRTDEIANLAEELGEEVGSEDDIDLATLADDQGEANAPVVRLLQSIMEDAVQVGASDVHIEPDERGLRIRQRVDGVLQEHIMQQKNVAAALISRLKIMCGLNISERRMPQDGRFQVRVRGRSIDVRLSTLPMQHGESVVMRLLDQSQGILSLDSLGMPEEVLRRFRRRIHQPHGLVLVTGPTGSGKTTTLYGALSEINKAEVKIITAEDPVEYRLARVNQVQVREDIGFTFARVLRSALRQDPDILMVGEMRDEETAMIGLRAAVTGHLVFSTLHTNDAVATAIRLLDMGAESYMLSAALRGILAQRLLRRVCDNCKTPYQPDDQESVWLRGTLGERADEITFYQGRGCHRCNNTGYRGRMGVFELLEINAEMADALRRGDQSDFAAACRRDPHYRPMSLVALDYARDGVTSLEEVFRVLGEVEEEAEVEGTSEVEEAPPVATASSGYTLEHGGGPDGTGHSDRGGGAPPLALEDD</sequence>